<organism evidence="1 2">
    <name type="scientific">Haematococcus lacustris</name>
    <name type="common">Green alga</name>
    <name type="synonym">Haematococcus pluvialis</name>
    <dbReference type="NCBI Taxonomy" id="44745"/>
    <lineage>
        <taxon>Eukaryota</taxon>
        <taxon>Viridiplantae</taxon>
        <taxon>Chlorophyta</taxon>
        <taxon>core chlorophytes</taxon>
        <taxon>Chlorophyceae</taxon>
        <taxon>CS clade</taxon>
        <taxon>Chlamydomonadales</taxon>
        <taxon>Haematococcaceae</taxon>
        <taxon>Haematococcus</taxon>
    </lineage>
</organism>
<comment type="caution">
    <text evidence="1">The sequence shown here is derived from an EMBL/GenBank/DDBJ whole genome shotgun (WGS) entry which is preliminary data.</text>
</comment>
<protein>
    <submittedName>
        <fullName evidence="1">Uncharacterized protein</fullName>
    </submittedName>
</protein>
<evidence type="ECO:0000313" key="2">
    <source>
        <dbReference type="Proteomes" id="UP000485058"/>
    </source>
</evidence>
<feature type="non-terminal residue" evidence="1">
    <location>
        <position position="23"/>
    </location>
</feature>
<accession>A0A699ZYC6</accession>
<feature type="non-terminal residue" evidence="1">
    <location>
        <position position="1"/>
    </location>
</feature>
<dbReference type="EMBL" id="BLLF01003326">
    <property type="protein sequence ID" value="GFH27035.1"/>
    <property type="molecule type" value="Genomic_DNA"/>
</dbReference>
<name>A0A699ZYC6_HAELA</name>
<dbReference type="AlphaFoldDB" id="A0A699ZYC6"/>
<sequence>MDSADKMILCECGDMVMVFNLLS</sequence>
<keyword evidence="2" id="KW-1185">Reference proteome</keyword>
<dbReference type="Proteomes" id="UP000485058">
    <property type="component" value="Unassembled WGS sequence"/>
</dbReference>
<gene>
    <name evidence="1" type="ORF">HaLaN_25293</name>
</gene>
<evidence type="ECO:0000313" key="1">
    <source>
        <dbReference type="EMBL" id="GFH27035.1"/>
    </source>
</evidence>
<proteinExistence type="predicted"/>
<reference evidence="1 2" key="1">
    <citation type="submission" date="2020-02" db="EMBL/GenBank/DDBJ databases">
        <title>Draft genome sequence of Haematococcus lacustris strain NIES-144.</title>
        <authorList>
            <person name="Morimoto D."/>
            <person name="Nakagawa S."/>
            <person name="Yoshida T."/>
            <person name="Sawayama S."/>
        </authorList>
    </citation>
    <scope>NUCLEOTIDE SEQUENCE [LARGE SCALE GENOMIC DNA]</scope>
    <source>
        <strain evidence="1 2">NIES-144</strain>
    </source>
</reference>